<gene>
    <name evidence="1" type="ORF">S01H1_02126</name>
</gene>
<accession>X0SUX8</accession>
<comment type="caution">
    <text evidence="1">The sequence shown here is derived from an EMBL/GenBank/DDBJ whole genome shotgun (WGS) entry which is preliminary data.</text>
</comment>
<name>X0SUX8_9ZZZZ</name>
<proteinExistence type="predicted"/>
<protein>
    <submittedName>
        <fullName evidence="1">Uncharacterized protein</fullName>
    </submittedName>
</protein>
<sequence length="35" mass="3834">MLKSKTILVLVLAISLVMGMFSFCMAAERQFVAIA</sequence>
<feature type="non-terminal residue" evidence="1">
    <location>
        <position position="35"/>
    </location>
</feature>
<evidence type="ECO:0000313" key="1">
    <source>
        <dbReference type="EMBL" id="GAF84799.1"/>
    </source>
</evidence>
<organism evidence="1">
    <name type="scientific">marine sediment metagenome</name>
    <dbReference type="NCBI Taxonomy" id="412755"/>
    <lineage>
        <taxon>unclassified sequences</taxon>
        <taxon>metagenomes</taxon>
        <taxon>ecological metagenomes</taxon>
    </lineage>
</organism>
<reference evidence="1" key="1">
    <citation type="journal article" date="2014" name="Front. Microbiol.">
        <title>High frequency of phylogenetically diverse reductive dehalogenase-homologous genes in deep subseafloor sedimentary metagenomes.</title>
        <authorList>
            <person name="Kawai M."/>
            <person name="Futagami T."/>
            <person name="Toyoda A."/>
            <person name="Takaki Y."/>
            <person name="Nishi S."/>
            <person name="Hori S."/>
            <person name="Arai W."/>
            <person name="Tsubouchi T."/>
            <person name="Morono Y."/>
            <person name="Uchiyama I."/>
            <person name="Ito T."/>
            <person name="Fujiyama A."/>
            <person name="Inagaki F."/>
            <person name="Takami H."/>
        </authorList>
    </citation>
    <scope>NUCLEOTIDE SEQUENCE</scope>
    <source>
        <strain evidence="1">Expedition CK06-06</strain>
    </source>
</reference>
<dbReference type="AlphaFoldDB" id="X0SUX8"/>
<dbReference type="EMBL" id="BARS01000994">
    <property type="protein sequence ID" value="GAF84799.1"/>
    <property type="molecule type" value="Genomic_DNA"/>
</dbReference>